<proteinExistence type="inferred from homology"/>
<dbReference type="EMBL" id="DSQF01000019">
    <property type="protein sequence ID" value="HGZ43629.1"/>
    <property type="molecule type" value="Genomic_DNA"/>
</dbReference>
<dbReference type="PROSITE" id="PS50893">
    <property type="entry name" value="ABC_TRANSPORTER_2"/>
    <property type="match status" value="1"/>
</dbReference>
<feature type="domain" description="ABC transporter" evidence="5">
    <location>
        <begin position="27"/>
        <end position="257"/>
    </location>
</feature>
<sequence>MGRAARGARPRAAARAALARPGGGMRLRLASLTRRYGALVALDGVSLEAAPGEIVGLLGANGAGKSTLLRTVAGLQPPDAGRVWVDGVDLEADPVGARRRLGYAAEEPSFYEELSGGEHLAFTADVHGLPPAEAGARAADLAARLGLAGRLDEPVRRWSHGMRKKLSFACAVLHRPPVVLCDEALESFDAAAALAAKDELRARARAGAAVLFSSHVTETMERLCDRVVLLHLGRVVGVVPRAAWGRPDDGPSPLEREFLSLLRSPTGGPAA</sequence>
<protein>
    <submittedName>
        <fullName evidence="6">ABC transporter ATP-binding protein</fullName>
    </submittedName>
</protein>
<comment type="caution">
    <text evidence="6">The sequence shown here is derived from an EMBL/GenBank/DDBJ whole genome shotgun (WGS) entry which is preliminary data.</text>
</comment>
<evidence type="ECO:0000256" key="3">
    <source>
        <dbReference type="ARBA" id="ARBA00022741"/>
    </source>
</evidence>
<dbReference type="InterPro" id="IPR003439">
    <property type="entry name" value="ABC_transporter-like_ATP-bd"/>
</dbReference>
<comment type="similarity">
    <text evidence="1">Belongs to the ABC transporter superfamily.</text>
</comment>
<accession>A0A832I2K7</accession>
<dbReference type="PANTHER" id="PTHR43335:SF4">
    <property type="entry name" value="ABC TRANSPORTER, ATP-BINDING PROTEIN"/>
    <property type="match status" value="1"/>
</dbReference>
<keyword evidence="4 6" id="KW-0067">ATP-binding</keyword>
<dbReference type="InterPro" id="IPR027417">
    <property type="entry name" value="P-loop_NTPase"/>
</dbReference>
<evidence type="ECO:0000256" key="2">
    <source>
        <dbReference type="ARBA" id="ARBA00022448"/>
    </source>
</evidence>
<evidence type="ECO:0000256" key="4">
    <source>
        <dbReference type="ARBA" id="ARBA00022840"/>
    </source>
</evidence>
<dbReference type="PANTHER" id="PTHR43335">
    <property type="entry name" value="ABC TRANSPORTER, ATP-BINDING PROTEIN"/>
    <property type="match status" value="1"/>
</dbReference>
<keyword evidence="3" id="KW-0547">Nucleotide-binding</keyword>
<organism evidence="6">
    <name type="scientific">Eiseniibacteriota bacterium</name>
    <dbReference type="NCBI Taxonomy" id="2212470"/>
    <lineage>
        <taxon>Bacteria</taxon>
        <taxon>Candidatus Eiseniibacteriota</taxon>
    </lineage>
</organism>
<dbReference type="InterPro" id="IPR003593">
    <property type="entry name" value="AAA+_ATPase"/>
</dbReference>
<dbReference type="Gene3D" id="3.40.50.300">
    <property type="entry name" value="P-loop containing nucleotide triphosphate hydrolases"/>
    <property type="match status" value="1"/>
</dbReference>
<dbReference type="SMART" id="SM00382">
    <property type="entry name" value="AAA"/>
    <property type="match status" value="1"/>
</dbReference>
<dbReference type="Pfam" id="PF00005">
    <property type="entry name" value="ABC_tran"/>
    <property type="match status" value="1"/>
</dbReference>
<dbReference type="GO" id="GO:0016887">
    <property type="term" value="F:ATP hydrolysis activity"/>
    <property type="evidence" value="ECO:0007669"/>
    <property type="project" value="InterPro"/>
</dbReference>
<dbReference type="CDD" id="cd03230">
    <property type="entry name" value="ABC_DR_subfamily_A"/>
    <property type="match status" value="1"/>
</dbReference>
<keyword evidence="2" id="KW-0813">Transport</keyword>
<dbReference type="AlphaFoldDB" id="A0A832I2K7"/>
<evidence type="ECO:0000256" key="1">
    <source>
        <dbReference type="ARBA" id="ARBA00005417"/>
    </source>
</evidence>
<dbReference type="GO" id="GO:0005524">
    <property type="term" value="F:ATP binding"/>
    <property type="evidence" value="ECO:0007669"/>
    <property type="project" value="UniProtKB-KW"/>
</dbReference>
<name>A0A832I2K7_UNCEI</name>
<reference evidence="6" key="1">
    <citation type="journal article" date="2020" name="mSystems">
        <title>Genome- and Community-Level Interaction Insights into Carbon Utilization and Element Cycling Functions of Hydrothermarchaeota in Hydrothermal Sediment.</title>
        <authorList>
            <person name="Zhou Z."/>
            <person name="Liu Y."/>
            <person name="Xu W."/>
            <person name="Pan J."/>
            <person name="Luo Z.H."/>
            <person name="Li M."/>
        </authorList>
    </citation>
    <scope>NUCLEOTIDE SEQUENCE [LARGE SCALE GENOMIC DNA]</scope>
    <source>
        <strain evidence="6">SpSt-381</strain>
    </source>
</reference>
<gene>
    <name evidence="6" type="ORF">ENR23_09425</name>
</gene>
<evidence type="ECO:0000313" key="6">
    <source>
        <dbReference type="EMBL" id="HGZ43629.1"/>
    </source>
</evidence>
<dbReference type="SUPFAM" id="SSF52540">
    <property type="entry name" value="P-loop containing nucleoside triphosphate hydrolases"/>
    <property type="match status" value="1"/>
</dbReference>
<evidence type="ECO:0000259" key="5">
    <source>
        <dbReference type="PROSITE" id="PS50893"/>
    </source>
</evidence>